<reference evidence="1" key="1">
    <citation type="submission" date="2021-03" db="EMBL/GenBank/DDBJ databases">
        <title>Genomic Encyclopedia of Type Strains, Phase IV (KMG-IV): sequencing the most valuable type-strain genomes for metagenomic binning, comparative biology and taxonomic classification.</title>
        <authorList>
            <person name="Goeker M."/>
        </authorList>
    </citation>
    <scope>NUCLEOTIDE SEQUENCE</scope>
    <source>
        <strain evidence="1">DSM 18131</strain>
    </source>
</reference>
<dbReference type="EMBL" id="JAGGJR010000003">
    <property type="protein sequence ID" value="MBP1872387.1"/>
    <property type="molecule type" value="Genomic_DNA"/>
</dbReference>
<proteinExistence type="predicted"/>
<sequence>MYYLRVAIALSFIFLSSYAWAERRIALVIGNSAYQHAPQLANPQNDAGDMASKLTGLGFVVVTGRDLDLAGMRRSIREFVRKLEGADVALFFYAGHGLQVNGDNYMIPVDAQLQSNNDLDFEALPIELVLSAMERNAKVNVVFLDACRDNPLAMTLARSLGTRSVAVGRGLAKLDTGVGSLIAFATQPGNVSLDGSGRNSPFTTALLKHLGTPGQSITDDMIAVRRAVLQVTDGKQIPWDSSSLTGPVVLNPLAVPDTATGPAAPADTDRTVELAYWNSIKDATESNFFEAYLQQYPNGAFATLAKLKIAAIGREKERQMTEQEKAVSERAAKPADDARKTEVAALDQANSGTQSSGSPADNMAPGDLAFATQRELARLGCLSQVDGKWGDSSQKALRAYAARKGLRLASLAPTEALLNGLKAIGNRVCPLACANGMEVQDNRCVAPGLSVFDGTWKIVRHAKTDCGDWRELSTTVSVSHGAVSSGSGFSGKISSNGTVNITHTFVHKGRRGGNILTGRINGATGTGRFKGTGAGSGCSGTITLSKM</sequence>
<evidence type="ECO:0000313" key="2">
    <source>
        <dbReference type="Proteomes" id="UP000823773"/>
    </source>
</evidence>
<comment type="caution">
    <text evidence="1">The sequence shown here is derived from an EMBL/GenBank/DDBJ whole genome shotgun (WGS) entry which is preliminary data.</text>
</comment>
<dbReference type="Proteomes" id="UP000823773">
    <property type="component" value="Unassembled WGS sequence"/>
</dbReference>
<keyword evidence="2" id="KW-1185">Reference proteome</keyword>
<gene>
    <name evidence="1" type="ORF">J2Z19_002099</name>
</gene>
<organism evidence="1 2">
    <name type="scientific">Ensifer adhaerens</name>
    <name type="common">Sinorhizobium morelense</name>
    <dbReference type="NCBI Taxonomy" id="106592"/>
    <lineage>
        <taxon>Bacteria</taxon>
        <taxon>Pseudomonadati</taxon>
        <taxon>Pseudomonadota</taxon>
        <taxon>Alphaproteobacteria</taxon>
        <taxon>Hyphomicrobiales</taxon>
        <taxon>Rhizobiaceae</taxon>
        <taxon>Sinorhizobium/Ensifer group</taxon>
        <taxon>Ensifer</taxon>
    </lineage>
</organism>
<accession>A0ACC5SU54</accession>
<evidence type="ECO:0000313" key="1">
    <source>
        <dbReference type="EMBL" id="MBP1872387.1"/>
    </source>
</evidence>
<name>A0ACC5SU54_ENSAD</name>
<protein>
    <submittedName>
        <fullName evidence="1">Caspase-like protein</fullName>
    </submittedName>
</protein>